<dbReference type="Proteomes" id="UP001432146">
    <property type="component" value="Unassembled WGS sequence"/>
</dbReference>
<sequence length="18" mass="1870">MDNLSNSSLASTLTSCLL</sequence>
<reference evidence="1 2" key="1">
    <citation type="submission" date="2024-05" db="EMBL/GenBank/DDBJ databases">
        <title>The nuclear and mitochondrial genome assemblies of Tetragonisca angustula (Apidae: Meliponini), a tiny yet remarkable pollinator in the Neotropics.</title>
        <authorList>
            <person name="Ferrari R."/>
            <person name="Ricardo P.C."/>
            <person name="Dias F.C."/>
            <person name="Araujo N.S."/>
            <person name="Soares D.O."/>
            <person name="Zhou Q.-S."/>
            <person name="Zhu C.-D."/>
            <person name="Coutinho L."/>
            <person name="Airas M.C."/>
            <person name="Batista T.M."/>
        </authorList>
    </citation>
    <scope>NUCLEOTIDE SEQUENCE [LARGE SCALE GENOMIC DNA]</scope>
    <source>
        <strain evidence="1">ASF017062</strain>
        <tissue evidence="1">Abdomen</tissue>
    </source>
</reference>
<proteinExistence type="predicted"/>
<comment type="caution">
    <text evidence="1">The sequence shown here is derived from an EMBL/GenBank/DDBJ whole genome shotgun (WGS) entry which is preliminary data.</text>
</comment>
<gene>
    <name evidence="1" type="ORF">QLX08_001309</name>
</gene>
<accession>A0AAW1AFX0</accession>
<dbReference type="EMBL" id="JAWNGG020000016">
    <property type="protein sequence ID" value="KAK9308900.1"/>
    <property type="molecule type" value="Genomic_DNA"/>
</dbReference>
<organism evidence="1 2">
    <name type="scientific">Tetragonisca angustula</name>
    <dbReference type="NCBI Taxonomy" id="166442"/>
    <lineage>
        <taxon>Eukaryota</taxon>
        <taxon>Metazoa</taxon>
        <taxon>Ecdysozoa</taxon>
        <taxon>Arthropoda</taxon>
        <taxon>Hexapoda</taxon>
        <taxon>Insecta</taxon>
        <taxon>Pterygota</taxon>
        <taxon>Neoptera</taxon>
        <taxon>Endopterygota</taxon>
        <taxon>Hymenoptera</taxon>
        <taxon>Apocrita</taxon>
        <taxon>Aculeata</taxon>
        <taxon>Apoidea</taxon>
        <taxon>Anthophila</taxon>
        <taxon>Apidae</taxon>
        <taxon>Tetragonisca</taxon>
    </lineage>
</organism>
<evidence type="ECO:0000313" key="2">
    <source>
        <dbReference type="Proteomes" id="UP001432146"/>
    </source>
</evidence>
<keyword evidence="2" id="KW-1185">Reference proteome</keyword>
<name>A0AAW1AFX0_9HYME</name>
<evidence type="ECO:0000313" key="1">
    <source>
        <dbReference type="EMBL" id="KAK9308900.1"/>
    </source>
</evidence>
<protein>
    <submittedName>
        <fullName evidence="1">Uncharacterized protein</fullName>
    </submittedName>
</protein>
<dbReference type="AlphaFoldDB" id="A0AAW1AFX0"/>